<dbReference type="Proteomes" id="UP000604046">
    <property type="component" value="Unassembled WGS sequence"/>
</dbReference>
<proteinExistence type="predicted"/>
<name>A0A812I285_9DINO</name>
<gene>
    <name evidence="2" type="ORF">SNAT2548_LOCUS2651</name>
</gene>
<keyword evidence="1" id="KW-1133">Transmembrane helix</keyword>
<reference evidence="2" key="1">
    <citation type="submission" date="2021-02" db="EMBL/GenBank/DDBJ databases">
        <authorList>
            <person name="Dougan E. K."/>
            <person name="Rhodes N."/>
            <person name="Thang M."/>
            <person name="Chan C."/>
        </authorList>
    </citation>
    <scope>NUCLEOTIDE SEQUENCE</scope>
</reference>
<protein>
    <submittedName>
        <fullName evidence="2">Uncharacterized protein</fullName>
    </submittedName>
</protein>
<dbReference type="AlphaFoldDB" id="A0A812I285"/>
<evidence type="ECO:0000313" key="2">
    <source>
        <dbReference type="EMBL" id="CAE6971800.1"/>
    </source>
</evidence>
<sequence>MSACKFGPAICATMFVVTSGIAPPHAAKHTVHKHLELRGPCCCGEPGARRAAQGFKNSSVRALSRCCVGSTTAAAERAAAMIPHWLCLYSICLAQSSLLLLLFLRDRQSLLRHGGYETGLQAVD</sequence>
<keyword evidence="3" id="KW-1185">Reference proteome</keyword>
<evidence type="ECO:0000313" key="3">
    <source>
        <dbReference type="Proteomes" id="UP000604046"/>
    </source>
</evidence>
<keyword evidence="1" id="KW-0472">Membrane</keyword>
<organism evidence="2 3">
    <name type="scientific">Symbiodinium natans</name>
    <dbReference type="NCBI Taxonomy" id="878477"/>
    <lineage>
        <taxon>Eukaryota</taxon>
        <taxon>Sar</taxon>
        <taxon>Alveolata</taxon>
        <taxon>Dinophyceae</taxon>
        <taxon>Suessiales</taxon>
        <taxon>Symbiodiniaceae</taxon>
        <taxon>Symbiodinium</taxon>
    </lineage>
</organism>
<evidence type="ECO:0000256" key="1">
    <source>
        <dbReference type="SAM" id="Phobius"/>
    </source>
</evidence>
<dbReference type="EMBL" id="CAJNDS010000158">
    <property type="protein sequence ID" value="CAE6971800.1"/>
    <property type="molecule type" value="Genomic_DNA"/>
</dbReference>
<keyword evidence="1" id="KW-0812">Transmembrane</keyword>
<feature type="transmembrane region" description="Helical" evidence="1">
    <location>
        <begin position="82"/>
        <end position="104"/>
    </location>
</feature>
<accession>A0A812I285</accession>
<comment type="caution">
    <text evidence="2">The sequence shown here is derived from an EMBL/GenBank/DDBJ whole genome shotgun (WGS) entry which is preliminary data.</text>
</comment>